<dbReference type="Gene3D" id="2.50.20.10">
    <property type="entry name" value="Lipoprotein localisation LolA/LolB/LppX"/>
    <property type="match status" value="1"/>
</dbReference>
<protein>
    <submittedName>
        <fullName evidence="1">Outer membrane lipoprotein-sorting protein</fullName>
    </submittedName>
</protein>
<dbReference type="Pfam" id="PF17131">
    <property type="entry name" value="LolA_like"/>
    <property type="match status" value="1"/>
</dbReference>
<dbReference type="Proteomes" id="UP001548189">
    <property type="component" value="Unassembled WGS sequence"/>
</dbReference>
<name>A0ABV2BY94_9GAMM</name>
<dbReference type="CDD" id="cd16329">
    <property type="entry name" value="LolA_like"/>
    <property type="match status" value="1"/>
</dbReference>
<organism evidence="1 2">
    <name type="scientific">Aliikangiella maris</name>
    <dbReference type="NCBI Taxonomy" id="3162458"/>
    <lineage>
        <taxon>Bacteria</taxon>
        <taxon>Pseudomonadati</taxon>
        <taxon>Pseudomonadota</taxon>
        <taxon>Gammaproteobacteria</taxon>
        <taxon>Oceanospirillales</taxon>
        <taxon>Pleioneaceae</taxon>
        <taxon>Aliikangiella</taxon>
    </lineage>
</organism>
<gene>
    <name evidence="1" type="ORF">ABVT43_17230</name>
</gene>
<reference evidence="1 2" key="1">
    <citation type="submission" date="2024-06" db="EMBL/GenBank/DDBJ databases">
        <authorList>
            <person name="Li F."/>
        </authorList>
    </citation>
    <scope>NUCLEOTIDE SEQUENCE [LARGE SCALE GENOMIC DNA]</scope>
    <source>
        <strain evidence="1 2">GXAS 311</strain>
    </source>
</reference>
<dbReference type="EMBL" id="JBEVCJ010000030">
    <property type="protein sequence ID" value="MET1256888.1"/>
    <property type="molecule type" value="Genomic_DNA"/>
</dbReference>
<proteinExistence type="predicted"/>
<keyword evidence="1" id="KW-0449">Lipoprotein</keyword>
<evidence type="ECO:0000313" key="1">
    <source>
        <dbReference type="EMBL" id="MET1256888.1"/>
    </source>
</evidence>
<comment type="caution">
    <text evidence="1">The sequence shown here is derived from an EMBL/GenBank/DDBJ whole genome shotgun (WGS) entry which is preliminary data.</text>
</comment>
<keyword evidence="2" id="KW-1185">Reference proteome</keyword>
<evidence type="ECO:0000313" key="2">
    <source>
        <dbReference type="Proteomes" id="UP001548189"/>
    </source>
</evidence>
<sequence>MNFLKASMLSILTILTFSTLQAGEAENRGLEISKESKKRDIGWKDSQAELEMLLKNQHGETSQRFMKIKSMEQENDGDKSLTVFESPNDVKGTAFLSFSHPTANDEQWLYLPALKRVKRISSRNKSGSFMGSEFSFEDLTSFEIEKYKYKYIGDEKINDMDCYIVEQYPVDKYSGYKRRVVWIDKAEYRPIKMDFYDRKDSLLKTLDFSEYKQYLNKYWRASNLNMVNHQSGKSTVLTWKNYEFQIGLDEKDFNKNALKRAR</sequence>
<dbReference type="InterPro" id="IPR033399">
    <property type="entry name" value="TP_0789-like"/>
</dbReference>
<accession>A0ABV2BY94</accession>